<keyword evidence="2" id="KW-1185">Reference proteome</keyword>
<gene>
    <name evidence="1" type="ORF">BDY19DRAFT_907474</name>
</gene>
<organism evidence="1 2">
    <name type="scientific">Irpex rosettiformis</name>
    <dbReference type="NCBI Taxonomy" id="378272"/>
    <lineage>
        <taxon>Eukaryota</taxon>
        <taxon>Fungi</taxon>
        <taxon>Dikarya</taxon>
        <taxon>Basidiomycota</taxon>
        <taxon>Agaricomycotina</taxon>
        <taxon>Agaricomycetes</taxon>
        <taxon>Polyporales</taxon>
        <taxon>Irpicaceae</taxon>
        <taxon>Irpex</taxon>
    </lineage>
</organism>
<comment type="caution">
    <text evidence="1">The sequence shown here is derived from an EMBL/GenBank/DDBJ whole genome shotgun (WGS) entry which is preliminary data.</text>
</comment>
<proteinExistence type="predicted"/>
<accession>A0ACB8TZE0</accession>
<dbReference type="Proteomes" id="UP001055072">
    <property type="component" value="Unassembled WGS sequence"/>
</dbReference>
<name>A0ACB8TZE0_9APHY</name>
<dbReference type="EMBL" id="MU274918">
    <property type="protein sequence ID" value="KAI0087269.1"/>
    <property type="molecule type" value="Genomic_DNA"/>
</dbReference>
<evidence type="ECO:0000313" key="1">
    <source>
        <dbReference type="EMBL" id="KAI0087269.1"/>
    </source>
</evidence>
<reference evidence="1" key="1">
    <citation type="journal article" date="2021" name="Environ. Microbiol.">
        <title>Gene family expansions and transcriptome signatures uncover fungal adaptations to wood decay.</title>
        <authorList>
            <person name="Hage H."/>
            <person name="Miyauchi S."/>
            <person name="Viragh M."/>
            <person name="Drula E."/>
            <person name="Min B."/>
            <person name="Chaduli D."/>
            <person name="Navarro D."/>
            <person name="Favel A."/>
            <person name="Norest M."/>
            <person name="Lesage-Meessen L."/>
            <person name="Balint B."/>
            <person name="Merenyi Z."/>
            <person name="de Eugenio L."/>
            <person name="Morin E."/>
            <person name="Martinez A.T."/>
            <person name="Baldrian P."/>
            <person name="Stursova M."/>
            <person name="Martinez M.J."/>
            <person name="Novotny C."/>
            <person name="Magnuson J.K."/>
            <person name="Spatafora J.W."/>
            <person name="Maurice S."/>
            <person name="Pangilinan J."/>
            <person name="Andreopoulos W."/>
            <person name="LaButti K."/>
            <person name="Hundley H."/>
            <person name="Na H."/>
            <person name="Kuo A."/>
            <person name="Barry K."/>
            <person name="Lipzen A."/>
            <person name="Henrissat B."/>
            <person name="Riley R."/>
            <person name="Ahrendt S."/>
            <person name="Nagy L.G."/>
            <person name="Grigoriev I.V."/>
            <person name="Martin F."/>
            <person name="Rosso M.N."/>
        </authorList>
    </citation>
    <scope>NUCLEOTIDE SEQUENCE</scope>
    <source>
        <strain evidence="1">CBS 384.51</strain>
    </source>
</reference>
<sequence length="378" mass="42853">MSPDTAVCRLGLGGMLLESDQYDENVYISFARRWHAEQHVNIALLALLFYEYCITLRREVVTMWGRKFRAATWLFLLNRYLTITYALLLTAADQARGHNSCLVNTRLFQTFSRMVTVVFALFSSLRIYAIWNRSTYVFALIFVINIAPIGTNIYIHVKETVDYEVFPWGCVCITRSLISTKVHVDLVRVTRVAVMFGDAVVLLLTWWKTMSIRKEASLARIKVKLTTLLIRDGTLFFVTLLAFNLLRAVLIETTEVPGYMMAPVNVITSILISRFMLDLREIGHDVRDPMDIPFITALAMREGGVGEYCRSADTLDTANPTRSRPRYDYEDAEAGSEVDKLDVPVLKAESSEAPDTESEYGIAEVQRAGLASSRIILN</sequence>
<protein>
    <submittedName>
        <fullName evidence="1">Uncharacterized protein</fullName>
    </submittedName>
</protein>
<evidence type="ECO:0000313" key="2">
    <source>
        <dbReference type="Proteomes" id="UP001055072"/>
    </source>
</evidence>